<proteinExistence type="predicted"/>
<evidence type="ECO:0000256" key="1">
    <source>
        <dbReference type="SAM" id="Coils"/>
    </source>
</evidence>
<evidence type="ECO:0000313" key="4">
    <source>
        <dbReference type="Proteomes" id="UP000067598"/>
    </source>
</evidence>
<evidence type="ECO:0000313" key="3">
    <source>
        <dbReference type="EMBL" id="KWU04672.1"/>
    </source>
</evidence>
<organism evidence="3 4">
    <name type="scientific">Lactobacillus crispatus</name>
    <dbReference type="NCBI Taxonomy" id="47770"/>
    <lineage>
        <taxon>Bacteria</taxon>
        <taxon>Bacillati</taxon>
        <taxon>Bacillota</taxon>
        <taxon>Bacilli</taxon>
        <taxon>Lactobacillales</taxon>
        <taxon>Lactobacillaceae</taxon>
        <taxon>Lactobacillus</taxon>
    </lineage>
</organism>
<gene>
    <name evidence="3" type="ORF">AEL95_02180</name>
</gene>
<accession>A0A109DFT2</accession>
<dbReference type="PATRIC" id="fig|47770.28.peg.2002"/>
<feature type="signal peptide" evidence="2">
    <location>
        <begin position="1"/>
        <end position="38"/>
    </location>
</feature>
<keyword evidence="2" id="KW-0732">Signal</keyword>
<name>A0A109DFT2_9LACO</name>
<sequence>MSSRVVYQSEKTKLKKSNHRLKLIALALFLLSAAQLMATVYFNRDNPDSESQRQIRDQQEQITELKQELNDSKNYRVHSNDN</sequence>
<protein>
    <submittedName>
        <fullName evidence="3">Uncharacterized protein</fullName>
    </submittedName>
</protein>
<dbReference type="AlphaFoldDB" id="A0A109DFT2"/>
<comment type="caution">
    <text evidence="3">The sequence shown here is derived from an EMBL/GenBank/DDBJ whole genome shotgun (WGS) entry which is preliminary data.</text>
</comment>
<feature type="coiled-coil region" evidence="1">
    <location>
        <begin position="48"/>
        <end position="75"/>
    </location>
</feature>
<feature type="chain" id="PRO_5039253886" evidence="2">
    <location>
        <begin position="39"/>
        <end position="82"/>
    </location>
</feature>
<keyword evidence="1" id="KW-0175">Coiled coil</keyword>
<dbReference type="EMBL" id="LJGP01000007">
    <property type="protein sequence ID" value="KWU04672.1"/>
    <property type="molecule type" value="Genomic_DNA"/>
</dbReference>
<dbReference type="Proteomes" id="UP000067598">
    <property type="component" value="Unassembled WGS sequence"/>
</dbReference>
<dbReference type="RefSeq" id="WP_060461776.1">
    <property type="nucleotide sequence ID" value="NZ_AP025162.1"/>
</dbReference>
<evidence type="ECO:0000256" key="2">
    <source>
        <dbReference type="SAM" id="SignalP"/>
    </source>
</evidence>
<reference evidence="3 4" key="1">
    <citation type="journal article" date="2016" name="Microbiology (Mosc.)">
        <title>Comparison of Lactobacillus crispatus isolates from Lactobacillus-dominated vaginal microbiomes with isolates from microbiomes containing bacterial vaginosis-associated bacteria.</title>
        <authorList>
            <person name="Abdelmaksoud A.A."/>
            <person name="Koparde V.N."/>
            <person name="Sheth N.U."/>
            <person name="Serrano M.G."/>
            <person name="Glascock A.L."/>
            <person name="Fettweis J.M."/>
            <person name="Strauss Iii J.F."/>
            <person name="Buck G.A."/>
            <person name="Jefferson K.K."/>
        </authorList>
    </citation>
    <scope>NUCLEOTIDE SEQUENCE [LARGE SCALE GENOMIC DNA]</scope>
    <source>
        <strain evidence="3 4">VMC3</strain>
    </source>
</reference>